<dbReference type="Proteomes" id="UP000334990">
    <property type="component" value="Unassembled WGS sequence"/>
</dbReference>
<protein>
    <submittedName>
        <fullName evidence="1">Uncharacterized protein</fullName>
    </submittedName>
</protein>
<dbReference type="EMBL" id="BLAD01000091">
    <property type="protein sequence ID" value="GES04983.1"/>
    <property type="molecule type" value="Genomic_DNA"/>
</dbReference>
<keyword evidence="2" id="KW-1185">Reference proteome</keyword>
<sequence>MAAFAHPRSELHEGSPARITLFGGAEIRKCLANTDAGPSHPAVVIWVAAAEGGGFVGGWGFGGGVGGGWVAAC</sequence>
<gene>
    <name evidence="1" type="ORF">Acor_70510</name>
</gene>
<proteinExistence type="predicted"/>
<accession>A0A5M3WD11</accession>
<evidence type="ECO:0000313" key="2">
    <source>
        <dbReference type="Proteomes" id="UP000334990"/>
    </source>
</evidence>
<organism evidence="1 2">
    <name type="scientific">Acrocarpospora corrugata</name>
    <dbReference type="NCBI Taxonomy" id="35763"/>
    <lineage>
        <taxon>Bacteria</taxon>
        <taxon>Bacillati</taxon>
        <taxon>Actinomycetota</taxon>
        <taxon>Actinomycetes</taxon>
        <taxon>Streptosporangiales</taxon>
        <taxon>Streptosporangiaceae</taxon>
        <taxon>Acrocarpospora</taxon>
    </lineage>
</organism>
<evidence type="ECO:0000313" key="1">
    <source>
        <dbReference type="EMBL" id="GES04983.1"/>
    </source>
</evidence>
<comment type="caution">
    <text evidence="1">The sequence shown here is derived from an EMBL/GenBank/DDBJ whole genome shotgun (WGS) entry which is preliminary data.</text>
</comment>
<reference evidence="1 2" key="1">
    <citation type="submission" date="2019-10" db="EMBL/GenBank/DDBJ databases">
        <title>Whole genome shotgun sequence of Acrocarpospora corrugata NBRC 13972.</title>
        <authorList>
            <person name="Ichikawa N."/>
            <person name="Kimura A."/>
            <person name="Kitahashi Y."/>
            <person name="Komaki H."/>
            <person name="Oguchi A."/>
        </authorList>
    </citation>
    <scope>NUCLEOTIDE SEQUENCE [LARGE SCALE GENOMIC DNA]</scope>
    <source>
        <strain evidence="1 2">NBRC 13972</strain>
    </source>
</reference>
<name>A0A5M3WD11_9ACTN</name>
<dbReference type="AlphaFoldDB" id="A0A5M3WD11"/>